<dbReference type="Pfam" id="PF13561">
    <property type="entry name" value="adh_short_C2"/>
    <property type="match status" value="1"/>
</dbReference>
<protein>
    <submittedName>
        <fullName evidence="2">Glucose 1-dehydrogenase</fullName>
        <ecNumber evidence="2">1.1.1.47</ecNumber>
    </submittedName>
</protein>
<dbReference type="NCBIfam" id="NF005559">
    <property type="entry name" value="PRK07231.1"/>
    <property type="match status" value="1"/>
</dbReference>
<proteinExistence type="inferred from homology"/>
<dbReference type="PROSITE" id="PS00061">
    <property type="entry name" value="ADH_SHORT"/>
    <property type="match status" value="1"/>
</dbReference>
<evidence type="ECO:0000313" key="3">
    <source>
        <dbReference type="Proteomes" id="UP001597189"/>
    </source>
</evidence>
<dbReference type="EC" id="1.1.1.47" evidence="2"/>
<dbReference type="InterPro" id="IPR020904">
    <property type="entry name" value="Sc_DH/Rdtase_CS"/>
</dbReference>
<dbReference type="RefSeq" id="WP_203643840.1">
    <property type="nucleotide sequence ID" value="NZ_BOLN01000003.1"/>
</dbReference>
<dbReference type="PRINTS" id="PR00081">
    <property type="entry name" value="GDHRDH"/>
</dbReference>
<dbReference type="Proteomes" id="UP001597189">
    <property type="component" value="Unassembled WGS sequence"/>
</dbReference>
<dbReference type="InterPro" id="IPR036291">
    <property type="entry name" value="NAD(P)-bd_dom_sf"/>
</dbReference>
<dbReference type="GO" id="GO:0047936">
    <property type="term" value="F:glucose 1-dehydrogenase [NAD(P)+] activity"/>
    <property type="evidence" value="ECO:0007669"/>
    <property type="project" value="UniProtKB-EC"/>
</dbReference>
<evidence type="ECO:0000313" key="2">
    <source>
        <dbReference type="EMBL" id="MFD1455098.1"/>
    </source>
</evidence>
<keyword evidence="2" id="KW-0560">Oxidoreductase</keyword>
<name>A0ABW4D5B3_9LACO</name>
<dbReference type="PANTHER" id="PTHR42760">
    <property type="entry name" value="SHORT-CHAIN DEHYDROGENASES/REDUCTASES FAMILY MEMBER"/>
    <property type="match status" value="1"/>
</dbReference>
<reference evidence="3" key="1">
    <citation type="journal article" date="2019" name="Int. J. Syst. Evol. Microbiol.">
        <title>The Global Catalogue of Microorganisms (GCM) 10K type strain sequencing project: providing services to taxonomists for standard genome sequencing and annotation.</title>
        <authorList>
            <consortium name="The Broad Institute Genomics Platform"/>
            <consortium name="The Broad Institute Genome Sequencing Center for Infectious Disease"/>
            <person name="Wu L."/>
            <person name="Ma J."/>
        </authorList>
    </citation>
    <scope>NUCLEOTIDE SEQUENCE [LARGE SCALE GENOMIC DNA]</scope>
    <source>
        <strain evidence="3">CCM 8979</strain>
    </source>
</reference>
<dbReference type="SUPFAM" id="SSF51735">
    <property type="entry name" value="NAD(P)-binding Rossmann-fold domains"/>
    <property type="match status" value="1"/>
</dbReference>
<dbReference type="InterPro" id="IPR002347">
    <property type="entry name" value="SDR_fam"/>
</dbReference>
<dbReference type="PRINTS" id="PR00080">
    <property type="entry name" value="SDRFAMILY"/>
</dbReference>
<sequence>MSRLAGKVAIVTGGVKGIGLASAKAFAREGAKVVITDIDDKGSEEALKEIGQDQAIFVKQNVAKEADWEPVFAAAEEKFGAVNILMNNAGILHFDSAEDIEEADWHRVLSVDLDGVMFGVKHGIAHMKAKGGSIINLSSIAGLIGISNLFAYNAAKGGVRMLNKSAALYCAEKGYAIRVNSIHPGYVHTPMVDAYPEMRKSLEDLHPMKRLAQPNEIANMALYLASDESSFSTGAEFVVDGGYTAQ</sequence>
<comment type="caution">
    <text evidence="2">The sequence shown here is derived from an EMBL/GenBank/DDBJ whole genome shotgun (WGS) entry which is preliminary data.</text>
</comment>
<organism evidence="2 3">
    <name type="scientific">Levilactobacillus lanxiensis</name>
    <dbReference type="NCBI Taxonomy" id="2799568"/>
    <lineage>
        <taxon>Bacteria</taxon>
        <taxon>Bacillati</taxon>
        <taxon>Bacillota</taxon>
        <taxon>Bacilli</taxon>
        <taxon>Lactobacillales</taxon>
        <taxon>Lactobacillaceae</taxon>
        <taxon>Levilactobacillus</taxon>
    </lineage>
</organism>
<keyword evidence="3" id="KW-1185">Reference proteome</keyword>
<dbReference type="EMBL" id="JBHTOD010000003">
    <property type="protein sequence ID" value="MFD1455098.1"/>
    <property type="molecule type" value="Genomic_DNA"/>
</dbReference>
<evidence type="ECO:0000256" key="1">
    <source>
        <dbReference type="ARBA" id="ARBA00006484"/>
    </source>
</evidence>
<comment type="similarity">
    <text evidence="1">Belongs to the short-chain dehydrogenases/reductases (SDR) family.</text>
</comment>
<accession>A0ABW4D5B3</accession>
<gene>
    <name evidence="2" type="ORF">ACFQ44_05260</name>
</gene>
<dbReference type="Gene3D" id="3.40.50.720">
    <property type="entry name" value="NAD(P)-binding Rossmann-like Domain"/>
    <property type="match status" value="1"/>
</dbReference>